<dbReference type="InterPro" id="IPR000215">
    <property type="entry name" value="Serpin_fam"/>
</dbReference>
<dbReference type="Gene3D" id="3.30.497.10">
    <property type="entry name" value="Antithrombin, subunit I, domain 2"/>
    <property type="match status" value="1"/>
</dbReference>
<proteinExistence type="inferred from homology"/>
<organism evidence="3 4">
    <name type="scientific">Hymenobacter mellowenesis</name>
    <dbReference type="NCBI Taxonomy" id="3063995"/>
    <lineage>
        <taxon>Bacteria</taxon>
        <taxon>Pseudomonadati</taxon>
        <taxon>Bacteroidota</taxon>
        <taxon>Cytophagia</taxon>
        <taxon>Cytophagales</taxon>
        <taxon>Hymenobacteraceae</taxon>
        <taxon>Hymenobacter</taxon>
    </lineage>
</organism>
<evidence type="ECO:0000313" key="3">
    <source>
        <dbReference type="EMBL" id="MDO7846531.1"/>
    </source>
</evidence>
<dbReference type="Pfam" id="PF00079">
    <property type="entry name" value="Serpin"/>
    <property type="match status" value="1"/>
</dbReference>
<dbReference type="RefSeq" id="WP_305011219.1">
    <property type="nucleotide sequence ID" value="NZ_JAUQSX010000004.1"/>
</dbReference>
<feature type="domain" description="Serpin" evidence="2">
    <location>
        <begin position="59"/>
        <end position="415"/>
    </location>
</feature>
<reference evidence="3" key="1">
    <citation type="submission" date="2023-07" db="EMBL/GenBank/DDBJ databases">
        <authorList>
            <person name="Kim M.K."/>
        </authorList>
    </citation>
    <scope>NUCLEOTIDE SEQUENCE</scope>
    <source>
        <strain evidence="3">M29</strain>
    </source>
</reference>
<gene>
    <name evidence="3" type="ORF">Q5H92_09205</name>
</gene>
<keyword evidence="4" id="KW-1185">Reference proteome</keyword>
<dbReference type="PANTHER" id="PTHR11461">
    <property type="entry name" value="SERINE PROTEASE INHIBITOR, SERPIN"/>
    <property type="match status" value="1"/>
</dbReference>
<dbReference type="PANTHER" id="PTHR11461:SF211">
    <property type="entry name" value="GH10112P-RELATED"/>
    <property type="match status" value="1"/>
</dbReference>
<evidence type="ECO:0000313" key="4">
    <source>
        <dbReference type="Proteomes" id="UP001167796"/>
    </source>
</evidence>
<evidence type="ECO:0000256" key="1">
    <source>
        <dbReference type="RuleBase" id="RU000411"/>
    </source>
</evidence>
<protein>
    <submittedName>
        <fullName evidence="3">Serpin family protein</fullName>
    </submittedName>
</protein>
<dbReference type="EMBL" id="JAUQSX010000004">
    <property type="protein sequence ID" value="MDO7846531.1"/>
    <property type="molecule type" value="Genomic_DNA"/>
</dbReference>
<dbReference type="InterPro" id="IPR042178">
    <property type="entry name" value="Serpin_sf_1"/>
</dbReference>
<sequence length="415" mass="45075">MPAFISKPALLGLLAGTLLFPACQKHDVADPNPAPEALPTRPLTTAERSTVSSANDFAFEAFGKLRTAAPADNLCISPLSISAALTMAYNGADGTTKAAMKQTLGFQPLTDTQINEAYQSLFALLGGLDPRVTFTTGNSIWYGQQYRLQAPFVQANQQYFGATVRPLAFGAPAAAATINDWVNTQTRGKIPTIINGTTPNDVMYLVNALYFKGAWTYRFDPQNTRPGTFNRENGTTTTTDFMGLTTGYYRRYQDAQLQLIDLPYGNRRFSMTFVVPRGQATLASVASRLTRAQLNTWLAATDSTSLQLRLPKFKFSYEEELSSMLTQLGMGEAFSGQANFSRLFDGGPSSLSISAVQHKTFLEVNEEGTEAAAVTSVGIVTTSIPPTTLIDRPFLFLIREKSSGAILFIGQLTNP</sequence>
<comment type="similarity">
    <text evidence="1">Belongs to the serpin family.</text>
</comment>
<dbReference type="InterPro" id="IPR042185">
    <property type="entry name" value="Serpin_sf_2"/>
</dbReference>
<dbReference type="Gene3D" id="2.30.39.10">
    <property type="entry name" value="Alpha-1-antitrypsin, domain 1"/>
    <property type="match status" value="1"/>
</dbReference>
<accession>A0ABT9AC10</accession>
<dbReference type="Proteomes" id="UP001167796">
    <property type="component" value="Unassembled WGS sequence"/>
</dbReference>
<dbReference type="SUPFAM" id="SSF56574">
    <property type="entry name" value="Serpins"/>
    <property type="match status" value="1"/>
</dbReference>
<dbReference type="SMART" id="SM00093">
    <property type="entry name" value="SERPIN"/>
    <property type="match status" value="1"/>
</dbReference>
<name>A0ABT9AC10_9BACT</name>
<evidence type="ECO:0000259" key="2">
    <source>
        <dbReference type="SMART" id="SM00093"/>
    </source>
</evidence>
<dbReference type="InterPro" id="IPR023796">
    <property type="entry name" value="Serpin_dom"/>
</dbReference>
<dbReference type="InterPro" id="IPR036186">
    <property type="entry name" value="Serpin_sf"/>
</dbReference>
<dbReference type="CDD" id="cd19588">
    <property type="entry name" value="serpin_miropin-like"/>
    <property type="match status" value="1"/>
</dbReference>
<comment type="caution">
    <text evidence="3">The sequence shown here is derived from an EMBL/GenBank/DDBJ whole genome shotgun (WGS) entry which is preliminary data.</text>
</comment>